<keyword evidence="13" id="KW-0067">ATP-binding</keyword>
<reference evidence="22" key="2">
    <citation type="submission" date="2018-02" db="UniProtKB">
        <authorList>
            <consortium name="EnsemblPlants"/>
        </authorList>
    </citation>
    <scope>IDENTIFICATION</scope>
    <source>
        <strain evidence="22">Williams 82</strain>
    </source>
</reference>
<reference evidence="21 22" key="1">
    <citation type="journal article" date="2010" name="Nature">
        <title>Genome sequence of the palaeopolyploid soybean.</title>
        <authorList>
            <person name="Schmutz J."/>
            <person name="Cannon S.B."/>
            <person name="Schlueter J."/>
            <person name="Ma J."/>
            <person name="Mitros T."/>
            <person name="Nelson W."/>
            <person name="Hyten D.L."/>
            <person name="Song Q."/>
            <person name="Thelen J.J."/>
            <person name="Cheng J."/>
            <person name="Xu D."/>
            <person name="Hellsten U."/>
            <person name="May G.D."/>
            <person name="Yu Y."/>
            <person name="Sakurai T."/>
            <person name="Umezawa T."/>
            <person name="Bhattacharyya M.K."/>
            <person name="Sandhu D."/>
            <person name="Valliyodan B."/>
            <person name="Lindquist E."/>
            <person name="Peto M."/>
            <person name="Grant D."/>
            <person name="Shu S."/>
            <person name="Goodstein D."/>
            <person name="Barry K."/>
            <person name="Futrell-Griggs M."/>
            <person name="Abernathy B."/>
            <person name="Du J."/>
            <person name="Tian Z."/>
            <person name="Zhu L."/>
            <person name="Gill N."/>
            <person name="Joshi T."/>
            <person name="Libault M."/>
            <person name="Sethuraman A."/>
            <person name="Zhang X.-C."/>
            <person name="Shinozaki K."/>
            <person name="Nguyen H.T."/>
            <person name="Wing R.A."/>
            <person name="Cregan P."/>
            <person name="Specht J."/>
            <person name="Grimwood J."/>
            <person name="Rokhsar D."/>
            <person name="Stacey G."/>
            <person name="Shoemaker R.C."/>
            <person name="Jackson S.A."/>
        </authorList>
    </citation>
    <scope>NUCLEOTIDE SEQUENCE [LARGE SCALE GENOMIC DNA]</scope>
    <source>
        <strain evidence="22">cv. Williams 82</strain>
        <tissue evidence="21">Callus</tissue>
    </source>
</reference>
<evidence type="ECO:0000256" key="17">
    <source>
        <dbReference type="ARBA" id="ARBA00023180"/>
    </source>
</evidence>
<dbReference type="InterPro" id="IPR008271">
    <property type="entry name" value="Ser/Thr_kinase_AS"/>
</dbReference>
<dbReference type="OrthoDB" id="1103805at2759"/>
<comment type="subcellular location">
    <subcellularLocation>
        <location evidence="1">Cell membrane</location>
        <topology evidence="1">Single-pass membrane protein</topology>
    </subcellularLocation>
</comment>
<keyword evidence="9" id="KW-0732">Signal</keyword>
<keyword evidence="17" id="KW-0325">Glycoprotein</keyword>
<evidence type="ECO:0000259" key="20">
    <source>
        <dbReference type="PROSITE" id="PS50011"/>
    </source>
</evidence>
<evidence type="ECO:0000256" key="1">
    <source>
        <dbReference type="ARBA" id="ARBA00004162"/>
    </source>
</evidence>
<evidence type="ECO:0000256" key="10">
    <source>
        <dbReference type="ARBA" id="ARBA00022737"/>
    </source>
</evidence>
<dbReference type="InterPro" id="IPR000719">
    <property type="entry name" value="Prot_kinase_dom"/>
</dbReference>
<dbReference type="PROSITE" id="PS50011">
    <property type="entry name" value="PROTEIN_KINASE_DOM"/>
    <property type="match status" value="1"/>
</dbReference>
<evidence type="ECO:0000256" key="14">
    <source>
        <dbReference type="ARBA" id="ARBA00022989"/>
    </source>
</evidence>
<dbReference type="InterPro" id="IPR011009">
    <property type="entry name" value="Kinase-like_dom_sf"/>
</dbReference>
<evidence type="ECO:0000256" key="6">
    <source>
        <dbReference type="ARBA" id="ARBA00022614"/>
    </source>
</evidence>
<keyword evidence="12" id="KW-0418">Kinase</keyword>
<evidence type="ECO:0000256" key="16">
    <source>
        <dbReference type="ARBA" id="ARBA00023170"/>
    </source>
</evidence>
<dbReference type="AlphaFoldDB" id="A0A0R0L0N5"/>
<keyword evidence="15" id="KW-0472">Membrane</keyword>
<dbReference type="EC" id="2.7.11.1" evidence="2"/>
<accession>A0A0R0L0N5</accession>
<dbReference type="InterPro" id="IPR032675">
    <property type="entry name" value="LRR_dom_sf"/>
</dbReference>
<evidence type="ECO:0000256" key="8">
    <source>
        <dbReference type="ARBA" id="ARBA00022692"/>
    </source>
</evidence>
<organism evidence="21">
    <name type="scientific">Glycine max</name>
    <name type="common">Soybean</name>
    <name type="synonym">Glycine hispida</name>
    <dbReference type="NCBI Taxonomy" id="3847"/>
    <lineage>
        <taxon>Eukaryota</taxon>
        <taxon>Viridiplantae</taxon>
        <taxon>Streptophyta</taxon>
        <taxon>Embryophyta</taxon>
        <taxon>Tracheophyta</taxon>
        <taxon>Spermatophyta</taxon>
        <taxon>Magnoliopsida</taxon>
        <taxon>eudicotyledons</taxon>
        <taxon>Gunneridae</taxon>
        <taxon>Pentapetalae</taxon>
        <taxon>rosids</taxon>
        <taxon>fabids</taxon>
        <taxon>Fabales</taxon>
        <taxon>Fabaceae</taxon>
        <taxon>Papilionoideae</taxon>
        <taxon>50 kb inversion clade</taxon>
        <taxon>NPAAA clade</taxon>
        <taxon>indigoferoid/millettioid clade</taxon>
        <taxon>Phaseoleae</taxon>
        <taxon>Glycine</taxon>
        <taxon>Glycine subgen. Soja</taxon>
    </lineage>
</organism>
<dbReference type="FunFam" id="3.80.10.10:FF:000041">
    <property type="entry name" value="LRR receptor-like serine/threonine-protein kinase ERECTA"/>
    <property type="match status" value="2"/>
</dbReference>
<dbReference type="Pfam" id="PF00069">
    <property type="entry name" value="Pkinase"/>
    <property type="match status" value="1"/>
</dbReference>
<dbReference type="Gramene" id="KRH70617">
    <property type="protein sequence ID" value="KRH70617"/>
    <property type="gene ID" value="GLYMA_02G100500"/>
</dbReference>
<evidence type="ECO:0000313" key="21">
    <source>
        <dbReference type="EMBL" id="KRH70617.1"/>
    </source>
</evidence>
<proteinExistence type="predicted"/>
<dbReference type="GO" id="GO:0004674">
    <property type="term" value="F:protein serine/threonine kinase activity"/>
    <property type="evidence" value="ECO:0007669"/>
    <property type="project" value="UniProtKB-KW"/>
</dbReference>
<dbReference type="PANTHER" id="PTHR27008">
    <property type="entry name" value="OS04G0122200 PROTEIN"/>
    <property type="match status" value="1"/>
</dbReference>
<evidence type="ECO:0000256" key="4">
    <source>
        <dbReference type="ARBA" id="ARBA00022527"/>
    </source>
</evidence>
<keyword evidence="5" id="KW-0597">Phosphoprotein</keyword>
<keyword evidence="3" id="KW-1003">Cell membrane</keyword>
<dbReference type="PANTHER" id="PTHR27008:SF523">
    <property type="entry name" value="LRR RECEPTOR-LIKE KINASE FAMILY PROTEIN"/>
    <property type="match status" value="1"/>
</dbReference>
<dbReference type="Proteomes" id="UP000008827">
    <property type="component" value="Chromosome 2"/>
</dbReference>
<evidence type="ECO:0000256" key="7">
    <source>
        <dbReference type="ARBA" id="ARBA00022679"/>
    </source>
</evidence>
<dbReference type="Gene3D" id="1.10.510.10">
    <property type="entry name" value="Transferase(Phosphotransferase) domain 1"/>
    <property type="match status" value="1"/>
</dbReference>
<dbReference type="SUPFAM" id="SSF52058">
    <property type="entry name" value="L domain-like"/>
    <property type="match status" value="1"/>
</dbReference>
<keyword evidence="10" id="KW-0677">Repeat</keyword>
<evidence type="ECO:0000256" key="11">
    <source>
        <dbReference type="ARBA" id="ARBA00022741"/>
    </source>
</evidence>
<keyword evidence="23" id="KW-1185">Reference proteome</keyword>
<dbReference type="PROSITE" id="PS00108">
    <property type="entry name" value="PROTEIN_KINASE_ST"/>
    <property type="match status" value="1"/>
</dbReference>
<reference evidence="21" key="3">
    <citation type="submission" date="2018-07" db="EMBL/GenBank/DDBJ databases">
        <title>WGS assembly of Glycine max.</title>
        <authorList>
            <person name="Schmutz J."/>
            <person name="Cannon S."/>
            <person name="Schlueter J."/>
            <person name="Ma J."/>
            <person name="Mitros T."/>
            <person name="Nelson W."/>
            <person name="Hyten D."/>
            <person name="Song Q."/>
            <person name="Thelen J."/>
            <person name="Cheng J."/>
            <person name="Xu D."/>
            <person name="Hellsten U."/>
            <person name="May G."/>
            <person name="Yu Y."/>
            <person name="Sakurai T."/>
            <person name="Umezawa T."/>
            <person name="Bhattacharyya M."/>
            <person name="Sandhu D."/>
            <person name="Valliyodan B."/>
            <person name="Lindquist E."/>
            <person name="Peto M."/>
            <person name="Grant D."/>
            <person name="Shu S."/>
            <person name="Goodstein D."/>
            <person name="Barry K."/>
            <person name="Futrell-Griggs M."/>
            <person name="Abernathy B."/>
            <person name="Du J."/>
            <person name="Tian Z."/>
            <person name="Zhu L."/>
            <person name="Gill N."/>
            <person name="Joshi T."/>
            <person name="Libault M."/>
            <person name="Sethuraman A."/>
            <person name="Zhang X."/>
            <person name="Shinozaki K."/>
            <person name="Nguyen H."/>
            <person name="Wing R."/>
            <person name="Cregan P."/>
            <person name="Specht J."/>
            <person name="Grimwood J."/>
            <person name="Rokhsar D."/>
            <person name="Stacey G."/>
            <person name="Shoemaker R."/>
            <person name="Jackson S."/>
        </authorList>
    </citation>
    <scope>NUCLEOTIDE SEQUENCE</scope>
    <source>
        <tissue evidence="21">Callus</tissue>
    </source>
</reference>
<evidence type="ECO:0000256" key="15">
    <source>
        <dbReference type="ARBA" id="ARBA00023136"/>
    </source>
</evidence>
<comment type="catalytic activity">
    <reaction evidence="19">
        <text>L-seryl-[protein] + ATP = O-phospho-L-seryl-[protein] + ADP + H(+)</text>
        <dbReference type="Rhea" id="RHEA:17989"/>
        <dbReference type="Rhea" id="RHEA-COMP:9863"/>
        <dbReference type="Rhea" id="RHEA-COMP:11604"/>
        <dbReference type="ChEBI" id="CHEBI:15378"/>
        <dbReference type="ChEBI" id="CHEBI:29999"/>
        <dbReference type="ChEBI" id="CHEBI:30616"/>
        <dbReference type="ChEBI" id="CHEBI:83421"/>
        <dbReference type="ChEBI" id="CHEBI:456216"/>
        <dbReference type="EC" id="2.7.11.1"/>
    </reaction>
</comment>
<keyword evidence="7" id="KW-0808">Transferase</keyword>
<evidence type="ECO:0000256" key="18">
    <source>
        <dbReference type="ARBA" id="ARBA00047899"/>
    </source>
</evidence>
<evidence type="ECO:0000256" key="2">
    <source>
        <dbReference type="ARBA" id="ARBA00012513"/>
    </source>
</evidence>
<dbReference type="InterPro" id="IPR051809">
    <property type="entry name" value="Plant_receptor-like_S/T_kinase"/>
</dbReference>
<evidence type="ECO:0000256" key="9">
    <source>
        <dbReference type="ARBA" id="ARBA00022729"/>
    </source>
</evidence>
<keyword evidence="6" id="KW-0433">Leucine-rich repeat</keyword>
<dbReference type="OMA" id="EYANGSP"/>
<dbReference type="PROSITE" id="PS51450">
    <property type="entry name" value="LRR"/>
    <property type="match status" value="1"/>
</dbReference>
<dbReference type="SMART" id="SM00220">
    <property type="entry name" value="S_TKc"/>
    <property type="match status" value="1"/>
</dbReference>
<dbReference type="SUPFAM" id="SSF56112">
    <property type="entry name" value="Protein kinase-like (PK-like)"/>
    <property type="match status" value="1"/>
</dbReference>
<dbReference type="EMBL" id="CM000835">
    <property type="protein sequence ID" value="KRH70617.1"/>
    <property type="molecule type" value="Genomic_DNA"/>
</dbReference>
<name>A0A0R0L0N5_SOYBN</name>
<evidence type="ECO:0000256" key="5">
    <source>
        <dbReference type="ARBA" id="ARBA00022553"/>
    </source>
</evidence>
<dbReference type="InterPro" id="IPR001611">
    <property type="entry name" value="Leu-rich_rpt"/>
</dbReference>
<evidence type="ECO:0000256" key="3">
    <source>
        <dbReference type="ARBA" id="ARBA00022475"/>
    </source>
</evidence>
<keyword evidence="11" id="KW-0547">Nucleotide-binding</keyword>
<sequence length="527" mass="58733">MEIRGVTMVMLLLSQKAVNNFGGHLPNSLGNLSTQLSQLYLGNNQMFGKIPSEIGNLVNLFVLSILYNHFEGIIPSAFGKLQKMQALELSGNKLSGVIPTSIGHFSRLFYLGLGENMLEGNILPSIGTCQKLQYLNLSHNNLRGAIPLEIFNLSSLTDALAVSQNSLSGSIPKEVGKLKHIDLLDVSENHQSGLQRLDLSQNHLFGSIPNVLQNISSLEYLNVSFNMLDGEVPTEGVFRNLVQILTCSSTDYNGQEFKALIFYLEQWLHPWTLTTEHPRTLNLDQRLNIIIDVASALHYLHHECEQPIIHCDLKPSNVLLDDDMVAHVNDFGIARLLSTINGTPSKQTSTIGIKGTVGNKYEMGSDVSINGDMYSFGILVLEMLTGRKLTDEIFEDGQNLHNFVENSFPDNILQILDPSLVPNHGEAKFEEENGQNLTPNVEKCLVSLFNIGISCSVESPKERMNMVDVTRELSKTRKTFIVGVETREEFKSAAEMDTRNKSEHFSTADMKKGIITFRIDDRIEIKK</sequence>
<keyword evidence="16" id="KW-0675">Receptor</keyword>
<dbReference type="SMR" id="A0A0R0L0N5"/>
<keyword evidence="4" id="KW-0723">Serine/threonine-protein kinase</keyword>
<dbReference type="GO" id="GO:0005886">
    <property type="term" value="C:plasma membrane"/>
    <property type="evidence" value="ECO:0007669"/>
    <property type="project" value="UniProtKB-SubCell"/>
</dbReference>
<keyword evidence="8" id="KW-0812">Transmembrane</keyword>
<keyword evidence="14" id="KW-1133">Transmembrane helix</keyword>
<feature type="domain" description="Protein kinase" evidence="20">
    <location>
        <begin position="67"/>
        <end position="481"/>
    </location>
</feature>
<evidence type="ECO:0000256" key="12">
    <source>
        <dbReference type="ARBA" id="ARBA00022777"/>
    </source>
</evidence>
<dbReference type="GO" id="GO:0005524">
    <property type="term" value="F:ATP binding"/>
    <property type="evidence" value="ECO:0007669"/>
    <property type="project" value="UniProtKB-KW"/>
</dbReference>
<dbReference type="InParanoid" id="A0A0R0L0N5"/>
<dbReference type="Pfam" id="PF00560">
    <property type="entry name" value="LRR_1"/>
    <property type="match status" value="3"/>
</dbReference>
<evidence type="ECO:0000256" key="13">
    <source>
        <dbReference type="ARBA" id="ARBA00022840"/>
    </source>
</evidence>
<protein>
    <recommendedName>
        <fullName evidence="2">non-specific serine/threonine protein kinase</fullName>
        <ecNumber evidence="2">2.7.11.1</ecNumber>
    </recommendedName>
</protein>
<comment type="catalytic activity">
    <reaction evidence="18">
        <text>L-threonyl-[protein] + ATP = O-phospho-L-threonyl-[protein] + ADP + H(+)</text>
        <dbReference type="Rhea" id="RHEA:46608"/>
        <dbReference type="Rhea" id="RHEA-COMP:11060"/>
        <dbReference type="Rhea" id="RHEA-COMP:11605"/>
        <dbReference type="ChEBI" id="CHEBI:15378"/>
        <dbReference type="ChEBI" id="CHEBI:30013"/>
        <dbReference type="ChEBI" id="CHEBI:30616"/>
        <dbReference type="ChEBI" id="CHEBI:61977"/>
        <dbReference type="ChEBI" id="CHEBI:456216"/>
        <dbReference type="EC" id="2.7.11.1"/>
    </reaction>
</comment>
<dbReference type="FunFam" id="1.10.510.10:FF:000358">
    <property type="entry name" value="Putative leucine-rich repeat receptor-like serine/threonine-protein kinase"/>
    <property type="match status" value="1"/>
</dbReference>
<dbReference type="EnsemblPlants" id="KRH70617">
    <property type="protein sequence ID" value="KRH70617"/>
    <property type="gene ID" value="GLYMA_02G100500"/>
</dbReference>
<dbReference type="Pfam" id="PF13855">
    <property type="entry name" value="LRR_8"/>
    <property type="match status" value="1"/>
</dbReference>
<evidence type="ECO:0000313" key="23">
    <source>
        <dbReference type="Proteomes" id="UP000008827"/>
    </source>
</evidence>
<evidence type="ECO:0000313" key="22">
    <source>
        <dbReference type="EnsemblPlants" id="KRH70617"/>
    </source>
</evidence>
<evidence type="ECO:0000256" key="19">
    <source>
        <dbReference type="ARBA" id="ARBA00048679"/>
    </source>
</evidence>
<gene>
    <name evidence="21" type="ORF">GLYMA_02G100500</name>
</gene>
<dbReference type="Gene3D" id="3.80.10.10">
    <property type="entry name" value="Ribonuclease Inhibitor"/>
    <property type="match status" value="1"/>
</dbReference>